<name>A0ABD2PS17_9PLAT</name>
<organism evidence="1 2">
    <name type="scientific">Cichlidogyrus casuarinus</name>
    <dbReference type="NCBI Taxonomy" id="1844966"/>
    <lineage>
        <taxon>Eukaryota</taxon>
        <taxon>Metazoa</taxon>
        <taxon>Spiralia</taxon>
        <taxon>Lophotrochozoa</taxon>
        <taxon>Platyhelminthes</taxon>
        <taxon>Monogenea</taxon>
        <taxon>Monopisthocotylea</taxon>
        <taxon>Dactylogyridea</taxon>
        <taxon>Ancyrocephalidae</taxon>
        <taxon>Cichlidogyrus</taxon>
    </lineage>
</organism>
<gene>
    <name evidence="1" type="ORF">Ciccas_011755</name>
</gene>
<sequence length="93" mass="10553">KPLKLEEENPATGLALSSPYLARAFKSHSLDSMTRYDPKELKDLSEDLNAVPCGQLSAERVFSMCNNCSNKCERILDQNFEKRILYVINSSRL</sequence>
<accession>A0ABD2PS17</accession>
<dbReference type="EMBL" id="JBJKFK010003631">
    <property type="protein sequence ID" value="KAL3309697.1"/>
    <property type="molecule type" value="Genomic_DNA"/>
</dbReference>
<evidence type="ECO:0000313" key="2">
    <source>
        <dbReference type="Proteomes" id="UP001626550"/>
    </source>
</evidence>
<comment type="caution">
    <text evidence="1">The sequence shown here is derived from an EMBL/GenBank/DDBJ whole genome shotgun (WGS) entry which is preliminary data.</text>
</comment>
<feature type="non-terminal residue" evidence="1">
    <location>
        <position position="1"/>
    </location>
</feature>
<reference evidence="1 2" key="1">
    <citation type="submission" date="2024-11" db="EMBL/GenBank/DDBJ databases">
        <title>Adaptive evolution of stress response genes in parasites aligns with host niche diversity.</title>
        <authorList>
            <person name="Hahn C."/>
            <person name="Resl P."/>
        </authorList>
    </citation>
    <scope>NUCLEOTIDE SEQUENCE [LARGE SCALE GENOMIC DNA]</scope>
    <source>
        <strain evidence="1">EGGRZ-B1_66</strain>
        <tissue evidence="1">Body</tissue>
    </source>
</reference>
<protein>
    <submittedName>
        <fullName evidence="1">Uncharacterized protein</fullName>
    </submittedName>
</protein>
<proteinExistence type="predicted"/>
<keyword evidence="2" id="KW-1185">Reference proteome</keyword>
<dbReference type="AlphaFoldDB" id="A0ABD2PS17"/>
<dbReference type="Proteomes" id="UP001626550">
    <property type="component" value="Unassembled WGS sequence"/>
</dbReference>
<evidence type="ECO:0000313" key="1">
    <source>
        <dbReference type="EMBL" id="KAL3309697.1"/>
    </source>
</evidence>